<dbReference type="EMBL" id="CP144699">
    <property type="protein sequence ID" value="WVZ18153.1"/>
    <property type="molecule type" value="Genomic_DNA"/>
</dbReference>
<accession>A0AAQ3S6G2</accession>
<dbReference type="Proteomes" id="UP001374535">
    <property type="component" value="Chromosome 2"/>
</dbReference>
<name>A0AAQ3S6G2_VIGMU</name>
<reference evidence="1 2" key="1">
    <citation type="journal article" date="2023" name="Life. Sci Alliance">
        <title>Evolutionary insights into 3D genome organization and epigenetic landscape of Vigna mungo.</title>
        <authorList>
            <person name="Junaid A."/>
            <person name="Singh B."/>
            <person name="Bhatia S."/>
        </authorList>
    </citation>
    <scope>NUCLEOTIDE SEQUENCE [LARGE SCALE GENOMIC DNA]</scope>
    <source>
        <strain evidence="1">Urdbean</strain>
    </source>
</reference>
<evidence type="ECO:0000313" key="1">
    <source>
        <dbReference type="EMBL" id="WVZ18153.1"/>
    </source>
</evidence>
<dbReference type="AlphaFoldDB" id="A0AAQ3S6G2"/>
<protein>
    <submittedName>
        <fullName evidence="1">Uncharacterized protein</fullName>
    </submittedName>
</protein>
<organism evidence="1 2">
    <name type="scientific">Vigna mungo</name>
    <name type="common">Black gram</name>
    <name type="synonym">Phaseolus mungo</name>
    <dbReference type="NCBI Taxonomy" id="3915"/>
    <lineage>
        <taxon>Eukaryota</taxon>
        <taxon>Viridiplantae</taxon>
        <taxon>Streptophyta</taxon>
        <taxon>Embryophyta</taxon>
        <taxon>Tracheophyta</taxon>
        <taxon>Spermatophyta</taxon>
        <taxon>Magnoliopsida</taxon>
        <taxon>eudicotyledons</taxon>
        <taxon>Gunneridae</taxon>
        <taxon>Pentapetalae</taxon>
        <taxon>rosids</taxon>
        <taxon>fabids</taxon>
        <taxon>Fabales</taxon>
        <taxon>Fabaceae</taxon>
        <taxon>Papilionoideae</taxon>
        <taxon>50 kb inversion clade</taxon>
        <taxon>NPAAA clade</taxon>
        <taxon>indigoferoid/millettioid clade</taxon>
        <taxon>Phaseoleae</taxon>
        <taxon>Vigna</taxon>
    </lineage>
</organism>
<evidence type="ECO:0000313" key="2">
    <source>
        <dbReference type="Proteomes" id="UP001374535"/>
    </source>
</evidence>
<proteinExistence type="predicted"/>
<gene>
    <name evidence="1" type="ORF">V8G54_005475</name>
</gene>
<keyword evidence="2" id="KW-1185">Reference proteome</keyword>
<sequence>MFLAISPNVLSPFPSSPNLCLITKLSFGFRESSTSSRASLSRAGCLLLSPLTPPLSTTPLMNSSCVVICLEFSERMDFDAFITSWYLSGDILALSIISSSVGDL</sequence>